<evidence type="ECO:0000256" key="7">
    <source>
        <dbReference type="SAM" id="MobiDB-lite"/>
    </source>
</evidence>
<dbReference type="InterPro" id="IPR010044">
    <property type="entry name" value="MTAP"/>
</dbReference>
<comment type="similarity">
    <text evidence="1">Belongs to the DENR family.</text>
</comment>
<dbReference type="GO" id="GO:0002183">
    <property type="term" value="P:cytoplasmic translational initiation"/>
    <property type="evidence" value="ECO:0007669"/>
    <property type="project" value="UniProtKB-ARBA"/>
</dbReference>
<keyword evidence="5" id="KW-0833">Ubl conjugation pathway</keyword>
<dbReference type="CDD" id="cd09010">
    <property type="entry name" value="MTAP_SsMTAPII_like_MTIP"/>
    <property type="match status" value="1"/>
</dbReference>
<feature type="site" description="Important for substrate specificity" evidence="6">
    <location>
        <position position="252"/>
    </location>
</feature>
<dbReference type="EMBL" id="CAJPEX010000107">
    <property type="protein sequence ID" value="CAG0913365.1"/>
    <property type="molecule type" value="Genomic_DNA"/>
</dbReference>
<reference evidence="9" key="1">
    <citation type="submission" date="2020-11" db="EMBL/GenBank/DDBJ databases">
        <authorList>
            <person name="Tran Van P."/>
        </authorList>
    </citation>
    <scope>NUCLEOTIDE SEQUENCE</scope>
</reference>
<feature type="compositionally biased region" description="Basic and acidic residues" evidence="7">
    <location>
        <begin position="427"/>
        <end position="436"/>
    </location>
</feature>
<evidence type="ECO:0000256" key="1">
    <source>
        <dbReference type="ARBA" id="ARBA00007514"/>
    </source>
</evidence>
<dbReference type="SUPFAM" id="SSF54236">
    <property type="entry name" value="Ubiquitin-like"/>
    <property type="match status" value="1"/>
</dbReference>
<keyword evidence="6" id="KW-0963">Cytoplasm</keyword>
<dbReference type="InterPro" id="IPR029071">
    <property type="entry name" value="Ubiquitin-like_domsf"/>
</dbReference>
<comment type="function">
    <text evidence="6">Purine nucleoside phosphorylase involved in purine salvage.</text>
</comment>
<feature type="compositionally biased region" description="Basic residues" evidence="7">
    <location>
        <begin position="437"/>
        <end position="449"/>
    </location>
</feature>
<dbReference type="InterPro" id="IPR048517">
    <property type="entry name" value="DENR_N"/>
</dbReference>
<comment type="subunit">
    <text evidence="6">Homotrimer.</text>
</comment>
<proteinExistence type="inferred from homology"/>
<dbReference type="HAMAP" id="MF_01963">
    <property type="entry name" value="MTAP"/>
    <property type="match status" value="1"/>
</dbReference>
<dbReference type="GO" id="GO:0006166">
    <property type="term" value="P:purine ribonucleoside salvage"/>
    <property type="evidence" value="ECO:0007669"/>
    <property type="project" value="UniProtKB-UniRule"/>
</dbReference>
<dbReference type="InterPro" id="IPR046447">
    <property type="entry name" value="DENR_C"/>
</dbReference>
<comment type="similarity">
    <text evidence="6">Belongs to the PNP/MTAP phosphorylase family. MTAP subfamily.</text>
</comment>
<dbReference type="Gene3D" id="3.10.20.90">
    <property type="entry name" value="Phosphatidylinositol 3-kinase Catalytic Subunit, Chain A, domain 1"/>
    <property type="match status" value="1"/>
</dbReference>
<dbReference type="Gene3D" id="3.40.50.1580">
    <property type="entry name" value="Nucleoside phosphorylase domain"/>
    <property type="match status" value="1"/>
</dbReference>
<dbReference type="Gene3D" id="3.30.780.10">
    <property type="entry name" value="SUI1-like domain"/>
    <property type="match status" value="1"/>
</dbReference>
<dbReference type="SUPFAM" id="SSF53167">
    <property type="entry name" value="Purine and uridine phosphorylases"/>
    <property type="match status" value="1"/>
</dbReference>
<evidence type="ECO:0000256" key="5">
    <source>
        <dbReference type="ARBA" id="ARBA00022786"/>
    </source>
</evidence>
<keyword evidence="3 6" id="KW-0808">Transferase</keyword>
<feature type="domain" description="SUI1" evidence="8">
    <location>
        <begin position="458"/>
        <end position="525"/>
    </location>
</feature>
<dbReference type="EC" id="2.4.2.1" evidence="6"/>
<feature type="binding site" evidence="6">
    <location>
        <begin position="59"/>
        <end position="60"/>
    </location>
    <ligand>
        <name>phosphate</name>
        <dbReference type="ChEBI" id="CHEBI:43474"/>
    </ligand>
</feature>
<dbReference type="InterPro" id="IPR036877">
    <property type="entry name" value="SUI1_dom_sf"/>
</dbReference>
<evidence type="ECO:0000256" key="2">
    <source>
        <dbReference type="ARBA" id="ARBA00022676"/>
    </source>
</evidence>
<protein>
    <recommendedName>
        <fullName evidence="6">Purine nucleoside phosphorylase</fullName>
        <shortName evidence="6">PNP</shortName>
        <ecNumber evidence="6">2.4.2.1</ecNumber>
    </recommendedName>
</protein>
<dbReference type="SUPFAM" id="SSF55159">
    <property type="entry name" value="eIF1-like"/>
    <property type="match status" value="1"/>
</dbReference>
<dbReference type="PANTHER" id="PTHR42679">
    <property type="entry name" value="S-METHYL-5'-THIOADENOSINE PHOSPHORYLASE"/>
    <property type="match status" value="1"/>
</dbReference>
<dbReference type="GO" id="GO:0017061">
    <property type="term" value="F:S-methyl-5-thioadenosine phosphorylase activity"/>
    <property type="evidence" value="ECO:0007669"/>
    <property type="project" value="InterPro"/>
</dbReference>
<evidence type="ECO:0000256" key="3">
    <source>
        <dbReference type="ARBA" id="ARBA00022679"/>
    </source>
</evidence>
<accession>A0A7R9BFT1</accession>
<keyword evidence="4 6" id="KW-0660">Purine salvage</keyword>
<comment type="subcellular location">
    <subcellularLocation>
        <location evidence="6">Cytoplasm</location>
    </subcellularLocation>
    <subcellularLocation>
        <location evidence="6">Nucleus</location>
    </subcellularLocation>
</comment>
<feature type="binding site" evidence="6">
    <location>
        <position position="213"/>
    </location>
    <ligand>
        <name>substrate</name>
    </ligand>
</feature>
<dbReference type="GO" id="GO:0019509">
    <property type="term" value="P:L-methionine salvage from methylthioadenosine"/>
    <property type="evidence" value="ECO:0007669"/>
    <property type="project" value="TreeGrafter"/>
</dbReference>
<keyword evidence="10" id="KW-1185">Reference proteome</keyword>
<dbReference type="GO" id="GO:0003743">
    <property type="term" value="F:translation initiation factor activity"/>
    <property type="evidence" value="ECO:0007669"/>
    <property type="project" value="InterPro"/>
</dbReference>
<dbReference type="AlphaFoldDB" id="A0A7R9BFT1"/>
<comment type="catalytic activity">
    <reaction evidence="6">
        <text>a purine D-ribonucleoside + phosphate = a purine nucleobase + alpha-D-ribose 1-phosphate</text>
        <dbReference type="Rhea" id="RHEA:19805"/>
        <dbReference type="ChEBI" id="CHEBI:26386"/>
        <dbReference type="ChEBI" id="CHEBI:43474"/>
        <dbReference type="ChEBI" id="CHEBI:57720"/>
        <dbReference type="ChEBI" id="CHEBI:142355"/>
        <dbReference type="EC" id="2.4.2.1"/>
    </reaction>
</comment>
<name>A0A7R9BFT1_9CRUS</name>
<evidence type="ECO:0000256" key="4">
    <source>
        <dbReference type="ARBA" id="ARBA00022726"/>
    </source>
</evidence>
<feature type="binding site" evidence="6">
    <location>
        <position position="214"/>
    </location>
    <ligand>
        <name>phosphate</name>
        <dbReference type="ChEBI" id="CHEBI:43474"/>
    </ligand>
</feature>
<dbReference type="Pfam" id="PF01048">
    <property type="entry name" value="PNP_UDP_1"/>
    <property type="match status" value="1"/>
</dbReference>
<dbReference type="FunFam" id="3.30.780.10:FF:000004">
    <property type="entry name" value="density-regulated protein-like"/>
    <property type="match status" value="1"/>
</dbReference>
<organism evidence="9">
    <name type="scientific">Notodromas monacha</name>
    <dbReference type="NCBI Taxonomy" id="399045"/>
    <lineage>
        <taxon>Eukaryota</taxon>
        <taxon>Metazoa</taxon>
        <taxon>Ecdysozoa</taxon>
        <taxon>Arthropoda</taxon>
        <taxon>Crustacea</taxon>
        <taxon>Oligostraca</taxon>
        <taxon>Ostracoda</taxon>
        <taxon>Podocopa</taxon>
        <taxon>Podocopida</taxon>
        <taxon>Cypridocopina</taxon>
        <taxon>Cypridoidea</taxon>
        <taxon>Cyprididae</taxon>
        <taxon>Notodromas</taxon>
    </lineage>
</organism>
<dbReference type="PANTHER" id="PTHR42679:SF2">
    <property type="entry name" value="S-METHYL-5'-THIOADENOSINE PHOSPHORYLASE"/>
    <property type="match status" value="1"/>
</dbReference>
<feature type="binding site" evidence="6">
    <location>
        <position position="17"/>
    </location>
    <ligand>
        <name>phosphate</name>
        <dbReference type="ChEBI" id="CHEBI:43474"/>
    </ligand>
</feature>
<dbReference type="InterPro" id="IPR000845">
    <property type="entry name" value="Nucleoside_phosphorylase_d"/>
</dbReference>
<dbReference type="GO" id="GO:0005634">
    <property type="term" value="C:nucleus"/>
    <property type="evidence" value="ECO:0007669"/>
    <property type="project" value="UniProtKB-SubCell"/>
</dbReference>
<dbReference type="GO" id="GO:0005829">
    <property type="term" value="C:cytosol"/>
    <property type="evidence" value="ECO:0007669"/>
    <property type="project" value="TreeGrafter"/>
</dbReference>
<keyword evidence="2 6" id="KW-0328">Glycosyltransferase</keyword>
<dbReference type="CDD" id="cd01791">
    <property type="entry name" value="Ubl_UBL5"/>
    <property type="match status" value="1"/>
</dbReference>
<dbReference type="PROSITE" id="PS50296">
    <property type="entry name" value="SUI1"/>
    <property type="match status" value="1"/>
</dbReference>
<dbReference type="Proteomes" id="UP000678499">
    <property type="component" value="Unassembled WGS sequence"/>
</dbReference>
<comment type="pathway">
    <text evidence="6">Purine metabolism; purine nucleoside salvage.</text>
</comment>
<evidence type="ECO:0000313" key="9">
    <source>
        <dbReference type="EMBL" id="CAD7273213.1"/>
    </source>
</evidence>
<gene>
    <name evidence="9" type="ORF">NMOB1V02_LOCUS1112</name>
</gene>
<sequence length="541" mass="60488">MEGDPGRPLKVGLIGGSGLNNPVLFDVERTEEVTTAYGEPSSHLVHGFICDVPCVFLSRHGRNHDVMPTNVNNRANIRALRDAGCTHVLAATCCGSLREELRPGDLVLLDQFIDRTTKRVQTFFDGEVGSPPGICHLPLETPFCEHTRLLVLDVVKEKLGWDLGRKDGAGDDDDKTHFVMHEKGTVITVEGPRFSTKAESNMFRLWGADVINMTTVPEVVLAKEAGLSYVSIASVTDYDCWRPQSDHSPVHLQLVLENLKTGAERLLKLFKEVVPAIAQRDWKDVVAANEVRIKCNPDDTIGDLKKLIAAQTGTRWDKIVLKKWYTIFKDHITLEDYEIHDGMNLELYYQVIVDEMSDSAEVGEEQVGDVVREGGPLPGVTYPMQITYCGNCSMPVEYCEFYPDYEKCKAWLEKNLPDEFERATRIDDKDDSDEKKRQKRGGKGLVKAKKKQEIAKSVRVSRAPRGKKKSVTIVSGLSTFGIDLKDASKFFANKFSCGSSVTGDDEIVIQGDVKDDLIDILPEKWPDIEESLIEDLGDQKR</sequence>
<keyword evidence="6" id="KW-0539">Nucleus</keyword>
<feature type="binding site" evidence="6">
    <location>
        <begin position="237"/>
        <end position="239"/>
    </location>
    <ligand>
        <name>substrate</name>
    </ligand>
</feature>
<dbReference type="UniPathway" id="UPA00606"/>
<comment type="miscellaneous">
    <text evidence="6">Although this enzyme belongs to the family of MTA phosphorylases based on sequence homology, it lacks several conserved amino acids in the substrate binding pocket that confer specificity towards MTA.</text>
</comment>
<comment type="caution">
    <text evidence="6">Lacks conserved residue(s) required for the propagation of feature annotation.</text>
</comment>
<evidence type="ECO:0000313" key="10">
    <source>
        <dbReference type="Proteomes" id="UP000678499"/>
    </source>
</evidence>
<dbReference type="InterPro" id="IPR001950">
    <property type="entry name" value="SUI1"/>
</dbReference>
<feature type="region of interest" description="Disordered" evidence="7">
    <location>
        <begin position="427"/>
        <end position="449"/>
    </location>
</feature>
<dbReference type="Pfam" id="PF01253">
    <property type="entry name" value="SUI1"/>
    <property type="match status" value="1"/>
</dbReference>
<dbReference type="Pfam" id="PF21023">
    <property type="entry name" value="DENR_N"/>
    <property type="match status" value="1"/>
</dbReference>
<dbReference type="CDD" id="cd11607">
    <property type="entry name" value="DENR_C"/>
    <property type="match status" value="1"/>
</dbReference>
<feature type="site" description="Important for substrate specificity" evidence="6">
    <location>
        <position position="195"/>
    </location>
</feature>
<dbReference type="InterPro" id="IPR035994">
    <property type="entry name" value="Nucleoside_phosphorylase_sf"/>
</dbReference>
<evidence type="ECO:0000259" key="8">
    <source>
        <dbReference type="PROSITE" id="PS50296"/>
    </source>
</evidence>
<evidence type="ECO:0000256" key="6">
    <source>
        <dbReference type="HAMAP-Rule" id="MF_03155"/>
    </source>
</evidence>
<dbReference type="OrthoDB" id="431409at2759"/>
<dbReference type="EMBL" id="OA882144">
    <property type="protein sequence ID" value="CAD7273213.1"/>
    <property type="molecule type" value="Genomic_DNA"/>
</dbReference>
<dbReference type="FunFam" id="3.10.20.90:FF:000052">
    <property type="entry name" value="Ubiquitin-like protein 5"/>
    <property type="match status" value="1"/>
</dbReference>